<feature type="transmembrane region" description="Helical" evidence="1">
    <location>
        <begin position="318"/>
        <end position="337"/>
    </location>
</feature>
<keyword evidence="1" id="KW-0812">Transmembrane</keyword>
<keyword evidence="1" id="KW-1133">Transmembrane helix</keyword>
<keyword evidence="3" id="KW-1185">Reference proteome</keyword>
<feature type="transmembrane region" description="Helical" evidence="1">
    <location>
        <begin position="102"/>
        <end position="127"/>
    </location>
</feature>
<gene>
    <name evidence="2" type="ORF">F53441_922</name>
</gene>
<keyword evidence="1" id="KW-0472">Membrane</keyword>
<feature type="transmembrane region" description="Helical" evidence="1">
    <location>
        <begin position="139"/>
        <end position="160"/>
    </location>
</feature>
<comment type="caution">
    <text evidence="2">The sequence shown here is derived from an EMBL/GenBank/DDBJ whole genome shotgun (WGS) entry which is preliminary data.</text>
</comment>
<dbReference type="InterPro" id="IPR053018">
    <property type="entry name" value="Elsinochrome_Biosynth-Asso"/>
</dbReference>
<sequence length="419" mass="47400">MSSTWWGCPFAAEPDPDIAGIGVITAFIASSCLATLSISLYLAITRSELDIISDGGFRPPGQDTRSINPIDGWARRNICVPFVEFLIKSKWMGKHIERLNRVLYSFIMTLVDTQLVLGIAMLVAAIIKLHKNSISVYHFAMVTNLAWLASGVHLMALYAIRVETNGSMKQGRRWIGPFQNPADNRSWRRKAVSTFSLGADMFVRVLSMLMLVALLLYCTYISGSDGWDDNYDRLASCAIGRKKAGTPLAWMIVSYILLIDGYITRCLSLWPAASIWWIDTVRHWIIDDRALETPPIKKRLRWWRLIWVSIHYASNSEFLGVFIDGFMWFGLGVWWIQGDREAVQDWVGMDAESNIEGFGQLVPILILGAPFIQALQTYCEESRAARRKRQKTDAEREDTLGLVLYMDGRVIEATRLTGS</sequence>
<dbReference type="AlphaFoldDB" id="A0A8H4KWX4"/>
<evidence type="ECO:0000313" key="2">
    <source>
        <dbReference type="EMBL" id="KAF4457134.1"/>
    </source>
</evidence>
<dbReference type="PANTHER" id="PTHR37577">
    <property type="entry name" value="INTEGRAL MEMBRANE PROTEIN"/>
    <property type="match status" value="1"/>
</dbReference>
<feature type="transmembrane region" description="Helical" evidence="1">
    <location>
        <begin position="20"/>
        <end position="44"/>
    </location>
</feature>
<protein>
    <submittedName>
        <fullName evidence="2">Uncharacterized protein</fullName>
    </submittedName>
</protein>
<evidence type="ECO:0000256" key="1">
    <source>
        <dbReference type="SAM" id="Phobius"/>
    </source>
</evidence>
<organism evidence="2 3">
    <name type="scientific">Fusarium austroafricanum</name>
    <dbReference type="NCBI Taxonomy" id="2364996"/>
    <lineage>
        <taxon>Eukaryota</taxon>
        <taxon>Fungi</taxon>
        <taxon>Dikarya</taxon>
        <taxon>Ascomycota</taxon>
        <taxon>Pezizomycotina</taxon>
        <taxon>Sordariomycetes</taxon>
        <taxon>Hypocreomycetidae</taxon>
        <taxon>Hypocreales</taxon>
        <taxon>Nectriaceae</taxon>
        <taxon>Fusarium</taxon>
        <taxon>Fusarium concolor species complex</taxon>
    </lineage>
</organism>
<feature type="transmembrane region" description="Helical" evidence="1">
    <location>
        <begin position="357"/>
        <end position="379"/>
    </location>
</feature>
<accession>A0A8H4KWX4</accession>
<evidence type="ECO:0000313" key="3">
    <source>
        <dbReference type="Proteomes" id="UP000605986"/>
    </source>
</evidence>
<name>A0A8H4KWX4_9HYPO</name>
<proteinExistence type="predicted"/>
<dbReference type="Proteomes" id="UP000605986">
    <property type="component" value="Unassembled WGS sequence"/>
</dbReference>
<feature type="transmembrane region" description="Helical" evidence="1">
    <location>
        <begin position="244"/>
        <end position="263"/>
    </location>
</feature>
<dbReference type="PANTHER" id="PTHR37577:SF1">
    <property type="entry name" value="INTEGRAL MEMBRANE PROTEIN"/>
    <property type="match status" value="1"/>
</dbReference>
<reference evidence="2" key="1">
    <citation type="submission" date="2020-01" db="EMBL/GenBank/DDBJ databases">
        <title>Identification and distribution of gene clusters putatively required for synthesis of sphingolipid metabolism inhibitors in phylogenetically diverse species of the filamentous fungus Fusarium.</title>
        <authorList>
            <person name="Kim H.-S."/>
            <person name="Busman M."/>
            <person name="Brown D.W."/>
            <person name="Divon H."/>
            <person name="Uhlig S."/>
            <person name="Proctor R.H."/>
        </authorList>
    </citation>
    <scope>NUCLEOTIDE SEQUENCE</scope>
    <source>
        <strain evidence="2">NRRL 53441</strain>
    </source>
</reference>
<dbReference type="EMBL" id="JAADJG010000034">
    <property type="protein sequence ID" value="KAF4457134.1"/>
    <property type="molecule type" value="Genomic_DNA"/>
</dbReference>
<dbReference type="OrthoDB" id="5427664at2759"/>
<feature type="transmembrane region" description="Helical" evidence="1">
    <location>
        <begin position="205"/>
        <end position="224"/>
    </location>
</feature>